<evidence type="ECO:0000256" key="2">
    <source>
        <dbReference type="ARBA" id="ARBA00022801"/>
    </source>
</evidence>
<dbReference type="InterPro" id="IPR010126">
    <property type="entry name" value="Esterase_phb"/>
</dbReference>
<dbReference type="EMBL" id="VLPL01000001">
    <property type="protein sequence ID" value="TSJ47878.1"/>
    <property type="molecule type" value="Genomic_DNA"/>
</dbReference>
<keyword evidence="4" id="KW-1185">Reference proteome</keyword>
<keyword evidence="2" id="KW-0378">Hydrolase</keyword>
<evidence type="ECO:0000313" key="4">
    <source>
        <dbReference type="Proteomes" id="UP000316008"/>
    </source>
</evidence>
<keyword evidence="1" id="KW-0732">Signal</keyword>
<dbReference type="Pfam" id="PF10503">
    <property type="entry name" value="Esterase_PHB"/>
    <property type="match status" value="1"/>
</dbReference>
<dbReference type="GO" id="GO:0016787">
    <property type="term" value="F:hydrolase activity"/>
    <property type="evidence" value="ECO:0007669"/>
    <property type="project" value="UniProtKB-KW"/>
</dbReference>
<gene>
    <name evidence="3" type="ORF">FO442_01750</name>
</gene>
<dbReference type="Proteomes" id="UP000316008">
    <property type="component" value="Unassembled WGS sequence"/>
</dbReference>
<dbReference type="NCBIfam" id="TIGR01840">
    <property type="entry name" value="esterase_phb"/>
    <property type="match status" value="1"/>
</dbReference>
<dbReference type="GO" id="GO:0005576">
    <property type="term" value="C:extracellular region"/>
    <property type="evidence" value="ECO:0007669"/>
    <property type="project" value="InterPro"/>
</dbReference>
<evidence type="ECO:0000256" key="1">
    <source>
        <dbReference type="ARBA" id="ARBA00022729"/>
    </source>
</evidence>
<accession>A0A556N6W3</accession>
<sequence>MHYEKIPGNLKTTILFSLLLFPFFGSAQLTDITASIVQNPGNLNAYIHEPVKKTSGKIPLVLVLHGCNQDATEIASGSGWNKLADSLNFLVLYPEQKAANNMIKCFNWFAKDDQEKDKGEIASIHEMVKYAVSHYPIDTSKIFIYGVSAGAAMSVNYMACYPGSINSGAILAGTSYKQVDSPMKSFSQMKQPTMFNDSILRQRLHSQDSLYKGEFPHLIVIHGTDDKVVQYGNGEVLVKQWKTAFKIVSESQKQVQGGPATPTIMRTDYKDEKGRSVIILYKANKWGHYLMIDPGPAINQGGEVSKHAKDGDFFSTYQIAKDWNLTK</sequence>
<comment type="caution">
    <text evidence="3">The sequence shown here is derived from an EMBL/GenBank/DDBJ whole genome shotgun (WGS) entry which is preliminary data.</text>
</comment>
<name>A0A556N6W3_9FLAO</name>
<dbReference type="AlphaFoldDB" id="A0A556N6W3"/>
<protein>
    <submittedName>
        <fullName evidence="3">PHB depolymerase family esterase</fullName>
    </submittedName>
</protein>
<dbReference type="InterPro" id="IPR029058">
    <property type="entry name" value="AB_hydrolase_fold"/>
</dbReference>
<dbReference type="PANTHER" id="PTHR43037">
    <property type="entry name" value="UNNAMED PRODUCT-RELATED"/>
    <property type="match status" value="1"/>
</dbReference>
<dbReference type="InterPro" id="IPR050955">
    <property type="entry name" value="Plant_Biomass_Hydrol_Est"/>
</dbReference>
<dbReference type="OrthoDB" id="9764953at2"/>
<organism evidence="3 4">
    <name type="scientific">Fluviicola chungangensis</name>
    <dbReference type="NCBI Taxonomy" id="2597671"/>
    <lineage>
        <taxon>Bacteria</taxon>
        <taxon>Pseudomonadati</taxon>
        <taxon>Bacteroidota</taxon>
        <taxon>Flavobacteriia</taxon>
        <taxon>Flavobacteriales</taxon>
        <taxon>Crocinitomicaceae</taxon>
        <taxon>Fluviicola</taxon>
    </lineage>
</organism>
<dbReference type="PANTHER" id="PTHR43037:SF1">
    <property type="entry name" value="BLL1128 PROTEIN"/>
    <property type="match status" value="1"/>
</dbReference>
<reference evidence="3 4" key="1">
    <citation type="submission" date="2019-07" db="EMBL/GenBank/DDBJ databases">
        <authorList>
            <person name="Huq M.A."/>
        </authorList>
    </citation>
    <scope>NUCLEOTIDE SEQUENCE [LARGE SCALE GENOMIC DNA]</scope>
    <source>
        <strain evidence="3 4">MAH-3</strain>
    </source>
</reference>
<dbReference type="Gene3D" id="3.40.50.1820">
    <property type="entry name" value="alpha/beta hydrolase"/>
    <property type="match status" value="1"/>
</dbReference>
<dbReference type="SUPFAM" id="SSF53474">
    <property type="entry name" value="alpha/beta-Hydrolases"/>
    <property type="match status" value="1"/>
</dbReference>
<evidence type="ECO:0000313" key="3">
    <source>
        <dbReference type="EMBL" id="TSJ47878.1"/>
    </source>
</evidence>
<proteinExistence type="predicted"/>